<proteinExistence type="predicted"/>
<dbReference type="Proteomes" id="UP001500253">
    <property type="component" value="Unassembled WGS sequence"/>
</dbReference>
<evidence type="ECO:0000256" key="1">
    <source>
        <dbReference type="SAM" id="MobiDB-lite"/>
    </source>
</evidence>
<feature type="compositionally biased region" description="Low complexity" evidence="1">
    <location>
        <begin position="58"/>
        <end position="83"/>
    </location>
</feature>
<evidence type="ECO:0008006" key="4">
    <source>
        <dbReference type="Google" id="ProtNLM"/>
    </source>
</evidence>
<reference evidence="3" key="1">
    <citation type="journal article" date="2019" name="Int. J. Syst. Evol. Microbiol.">
        <title>The Global Catalogue of Microorganisms (GCM) 10K type strain sequencing project: providing services to taxonomists for standard genome sequencing and annotation.</title>
        <authorList>
            <consortium name="The Broad Institute Genomics Platform"/>
            <consortium name="The Broad Institute Genome Sequencing Center for Infectious Disease"/>
            <person name="Wu L."/>
            <person name="Ma J."/>
        </authorList>
    </citation>
    <scope>NUCLEOTIDE SEQUENCE [LARGE SCALE GENOMIC DNA]</scope>
    <source>
        <strain evidence="3">JCM 4316</strain>
    </source>
</reference>
<feature type="compositionally biased region" description="Low complexity" evidence="1">
    <location>
        <begin position="37"/>
        <end position="48"/>
    </location>
</feature>
<protein>
    <recommendedName>
        <fullName evidence="4">Lipoprotein</fullName>
    </recommendedName>
</protein>
<organism evidence="2 3">
    <name type="scientific">Streptomyces cuspidosporus</name>
    <dbReference type="NCBI Taxonomy" id="66882"/>
    <lineage>
        <taxon>Bacteria</taxon>
        <taxon>Bacillati</taxon>
        <taxon>Actinomycetota</taxon>
        <taxon>Actinomycetes</taxon>
        <taxon>Kitasatosporales</taxon>
        <taxon>Streptomycetaceae</taxon>
        <taxon>Streptomyces</taxon>
    </lineage>
</organism>
<dbReference type="RefSeq" id="WP_346178094.1">
    <property type="nucleotide sequence ID" value="NZ_BAAASD010000040.1"/>
</dbReference>
<dbReference type="EMBL" id="BAAASD010000040">
    <property type="protein sequence ID" value="GAA2365190.1"/>
    <property type="molecule type" value="Genomic_DNA"/>
</dbReference>
<gene>
    <name evidence="2" type="ORF">GCM10010246_67270</name>
</gene>
<keyword evidence="3" id="KW-1185">Reference proteome</keyword>
<sequence>MSLSDTHHKVTGLRARTRAAAFGALAASTLLALSACSGGGSDDASSADSGKDGKAGKDTTASASSSGSPGKKATSSPSGKASGQAGGSGPARPVTSKAEVSIKSCQLRDASKLFAIVQLDNANGAADYAYTVKVRFVNSAHPDQAVYASFSDLPVQAGGMKSSLASAAWKGDSAAMPQTCQIAKATKVKWTAP</sequence>
<evidence type="ECO:0000313" key="3">
    <source>
        <dbReference type="Proteomes" id="UP001500253"/>
    </source>
</evidence>
<comment type="caution">
    <text evidence="2">The sequence shown here is derived from an EMBL/GenBank/DDBJ whole genome shotgun (WGS) entry which is preliminary data.</text>
</comment>
<feature type="region of interest" description="Disordered" evidence="1">
    <location>
        <begin position="37"/>
        <end position="95"/>
    </location>
</feature>
<accession>A0ABP5TYW5</accession>
<evidence type="ECO:0000313" key="2">
    <source>
        <dbReference type="EMBL" id="GAA2365190.1"/>
    </source>
</evidence>
<name>A0ABP5TYW5_9ACTN</name>